<name>F4KYT4_HALH1</name>
<dbReference type="KEGG" id="hhy:Halhy_3624"/>
<dbReference type="RefSeq" id="WP_013766015.1">
    <property type="nucleotide sequence ID" value="NC_015510.1"/>
</dbReference>
<dbReference type="eggNOG" id="COG3209">
    <property type="taxonomic scope" value="Bacteria"/>
</dbReference>
<dbReference type="HOGENOM" id="CLU_231715_0_0_10"/>
<keyword evidence="4" id="KW-1185">Reference proteome</keyword>
<feature type="chain" id="PRO_5003316246" evidence="1">
    <location>
        <begin position="25"/>
        <end position="2155"/>
    </location>
</feature>
<dbReference type="Gene3D" id="2.180.10.10">
    <property type="entry name" value="RHS repeat-associated core"/>
    <property type="match status" value="2"/>
</dbReference>
<feature type="domain" description="DUF6443" evidence="2">
    <location>
        <begin position="1085"/>
        <end position="1186"/>
    </location>
</feature>
<dbReference type="InterPro" id="IPR045619">
    <property type="entry name" value="DUF6443"/>
</dbReference>
<feature type="signal peptide" evidence="1">
    <location>
        <begin position="1"/>
        <end position="24"/>
    </location>
</feature>
<dbReference type="EMBL" id="CP002691">
    <property type="protein sequence ID" value="AEE51476.1"/>
    <property type="molecule type" value="Genomic_DNA"/>
</dbReference>
<dbReference type="NCBIfam" id="TIGR03696">
    <property type="entry name" value="Rhs_assc_core"/>
    <property type="match status" value="1"/>
</dbReference>
<sequence length="2155" mass="239442">MKTNPLHTLVVLITTMVCTISSWAQPVNLYINDVSMPTPNAASLGKYTEVPVSHFTGATNTSIPIYTLREGSLNLSVSLNYHSSGLKMGEPAAWVGTGWNLDAGGSITRTVVGIKDEETGDKYGYYTYGLNPPSGLTNQHIAEGILDSEPDIFTFSFPGYTGKFYFFSAGNYQIVPKQDLKIEPVGSFDYFKITTPQGLVYYFGGSPDSDPAYDETTYESNIFPKPKVRSSWHLVKIESPDKKHAIKFEYAEEKYVYKSLSSVARYKLIGQAPDGSCASEGTILSGDLGNIYYTTTTIDGKRLFKIYGTSQLETLQFNATTDREDLDPDGTNKAKRLEDITLSTGSGSSSSCTKWLFAYDYFVDNSSTCTTGNFSYCKRLKLKELKHQSCYQEELEEPYKFEYEGYDITVNGQTKQYLPSRFTRAIDRWGYYNGAHTPNESSYSVPNVPPTTIQYNFGSYAYGNSNRTTSEAHMRYGALKKVTYPTGGHTSLVYEANECKELVSVYAREYIVDSLSNCYQANGICCAATQPSTTATFTSNAEIAADSFNLEITNTYCGSPQYCYAGPVSVSVEIRYNGNNQLLTVYNFNLAPGMSYGKIAQKLSHMYNGFQPGIAYKFVLCASGGRGIFSIFKPGSTNQYVSSKVGGLRIKEIRAHDGVNTANDVIKTYDYKHEGGTESSGKLFYKPNYGYVLTVINNQGGNWTYYYHSDEAIVPLSTYNGYHVGYQRVVENLNGNGKVVYTYDTEELPYVAPTYPYTPEKAVVARGQMLSETTRNAGDQILTQTSIAKNNDTYSEPVELKKVIRTKLCGSWMLYSFAMYRPRTAPYRIANETVAKDGINTTTTYTYANVSAQHLAPITSAFTNSDGKTSVTNYYYAHEMSNRSGASPVYAELKNRNMITIPLEETESIAGVQVKGSRAEYGFFNSSGNNVASGGSGIHPYPYKFWNYEMTWNASNMVSISGSDGWVLRGTINSYHPDSGSGKAYPKQFTQTGWSPETYEWQNGLITQKTYRQHTQTYTYIPGTRLLASSTSVDGQLTEFVYDKLMRLKEVKSRFENNIPKVITTYTYGYKNAQNPRNFVKSITTFTAVSNSNLTSKGMVQYFDGLGRLIQDVKIKHQPNKGADGQGLTTFDVAVNYTYDNRGRLISTSNPFVGAAQDGSYATIPGSWPTVTTQYETSPLGRPIANTSQLGYATLSSYGSNQSTITTPNGISYNANTLYETKITDPDNRVSYSYTDKRGRLVLSRQTNTSNTSPADTYTAYDDKDRVKEVYPPGTVSSNAELIFKYLYDVADNTIYKKVPDAAAVQFRYDTRDLPVYMQDGNLAAQSKCLKTQYDLYGRAIKTGFWNGFPTTINPADTFAINDVNLLTITHYDGFDGSTTQTGAQYKGRVRRSMVKVLDYTPTTWLDAYYTYDAHGRLTVGNSNNLLNPSASSAESSSFSYDWADNVISETRTHTTGGAAATLPFNTVNQYQYDGNGRKINFITTIGGVGQHVAEYNYNYRDELIERNLHANEISGAWAWLQSIDYSYNTQGWLTGINNWNASATIGMPAVCTPAMPNPSSPARTTYNEGSDLIYMHLLYDQTFSGVTGSIQKGGNIAQLAYRVRGRETTMYSYAYDYLSRLSSATLYEYSDAAVLTNSNKYNESLTYDLRGNIQTLQRTGFYQNGGSCTYGQIDNLTYSYPTSPASNKVHKILDGTTTAGDAKSRGFNGLLSTADNSLTYDANGNLNKNLHKNISSITYNHLNLPKLITFSTGNSIEFLYDATGTKLRKTTKVGATVQYIQDYLPNGIEYRQTGTGVKRVESVYHAEGRYYNTNVDAADAIVWRKEYNFRDYLGNTRLAFTDRNANGIVDITGTASTSDVLQENHYYPFGLAFEGPWLQNDAGVRDNKYQYSQKELNDDFGLGWLDFGARWYDASIGKWGAVDPLSEDAPAWTPYRYAFNNPLIYVDPDGLFEDENAARKYAEENDIKLRPKSFIGMLFTSGKRSQIVKNADGTFSIDNRSENSSISDLGGELGVATAALVTANDIMSVETKGDIFFGETKTATLRDGSLMDVTPLGGTVDAGGPGKALKGAKLLKELPKLDRTGKVHGILPRVKDLVKYGKDELSMLLKELKKSVRRRIQVTSRMGRDRAHGQRQGAEQDLIKSLEKHLRDRK</sequence>
<reference key="2">
    <citation type="submission" date="2011-04" db="EMBL/GenBank/DDBJ databases">
        <title>Complete sequence of chromosome of Haliscomenobacter hydrossis DSM 1100.</title>
        <authorList>
            <consortium name="US DOE Joint Genome Institute (JGI-PGF)"/>
            <person name="Lucas S."/>
            <person name="Han J."/>
            <person name="Lapidus A."/>
            <person name="Bruce D."/>
            <person name="Goodwin L."/>
            <person name="Pitluck S."/>
            <person name="Peters L."/>
            <person name="Kyrpides N."/>
            <person name="Mavromatis K."/>
            <person name="Ivanova N."/>
            <person name="Ovchinnikova G."/>
            <person name="Pagani I."/>
            <person name="Daligault H."/>
            <person name="Detter J.C."/>
            <person name="Han C."/>
            <person name="Land M."/>
            <person name="Hauser L."/>
            <person name="Markowitz V."/>
            <person name="Cheng J.-F."/>
            <person name="Hugenholtz P."/>
            <person name="Woyke T."/>
            <person name="Wu D."/>
            <person name="Verbarg S."/>
            <person name="Frueling A."/>
            <person name="Brambilla E."/>
            <person name="Klenk H.-P."/>
            <person name="Eisen J.A."/>
        </authorList>
    </citation>
    <scope>NUCLEOTIDE SEQUENCE</scope>
    <source>
        <strain>DSM 1100</strain>
    </source>
</reference>
<evidence type="ECO:0000313" key="3">
    <source>
        <dbReference type="EMBL" id="AEE51476.1"/>
    </source>
</evidence>
<dbReference type="OrthoDB" id="2972467at2"/>
<dbReference type="InterPro" id="IPR022385">
    <property type="entry name" value="Rhs_assc_core"/>
</dbReference>
<evidence type="ECO:0000256" key="1">
    <source>
        <dbReference type="SAM" id="SignalP"/>
    </source>
</evidence>
<keyword evidence="1" id="KW-0732">Signal</keyword>
<evidence type="ECO:0000313" key="4">
    <source>
        <dbReference type="Proteomes" id="UP000008461"/>
    </source>
</evidence>
<gene>
    <name evidence="3" type="ordered locus">Halhy_3624</name>
</gene>
<dbReference type="STRING" id="760192.Halhy_3624"/>
<dbReference type="Proteomes" id="UP000008461">
    <property type="component" value="Chromosome"/>
</dbReference>
<accession>F4KYT4</accession>
<proteinExistence type="predicted"/>
<evidence type="ECO:0000259" key="2">
    <source>
        <dbReference type="Pfam" id="PF20041"/>
    </source>
</evidence>
<organism evidence="3 4">
    <name type="scientific">Haliscomenobacter hydrossis (strain ATCC 27775 / DSM 1100 / LMG 10767 / O)</name>
    <dbReference type="NCBI Taxonomy" id="760192"/>
    <lineage>
        <taxon>Bacteria</taxon>
        <taxon>Pseudomonadati</taxon>
        <taxon>Bacteroidota</taxon>
        <taxon>Saprospiria</taxon>
        <taxon>Saprospirales</taxon>
        <taxon>Haliscomenobacteraceae</taxon>
        <taxon>Haliscomenobacter</taxon>
    </lineage>
</organism>
<dbReference type="Pfam" id="PF20041">
    <property type="entry name" value="DUF6443"/>
    <property type="match status" value="1"/>
</dbReference>
<reference evidence="3 4" key="1">
    <citation type="journal article" date="2011" name="Stand. Genomic Sci.">
        <title>Complete genome sequence of Haliscomenobacter hydrossis type strain (O).</title>
        <authorList>
            <consortium name="US DOE Joint Genome Institute (JGI-PGF)"/>
            <person name="Daligault H."/>
            <person name="Lapidus A."/>
            <person name="Zeytun A."/>
            <person name="Nolan M."/>
            <person name="Lucas S."/>
            <person name="Del Rio T.G."/>
            <person name="Tice H."/>
            <person name="Cheng J.F."/>
            <person name="Tapia R."/>
            <person name="Han C."/>
            <person name="Goodwin L."/>
            <person name="Pitluck S."/>
            <person name="Liolios K."/>
            <person name="Pagani I."/>
            <person name="Ivanova N."/>
            <person name="Huntemann M."/>
            <person name="Mavromatis K."/>
            <person name="Mikhailova N."/>
            <person name="Pati A."/>
            <person name="Chen A."/>
            <person name="Palaniappan K."/>
            <person name="Land M."/>
            <person name="Hauser L."/>
            <person name="Brambilla E.M."/>
            <person name="Rohde M."/>
            <person name="Verbarg S."/>
            <person name="Goker M."/>
            <person name="Bristow J."/>
            <person name="Eisen J.A."/>
            <person name="Markowitz V."/>
            <person name="Hugenholtz P."/>
            <person name="Kyrpides N.C."/>
            <person name="Klenk H.P."/>
            <person name="Woyke T."/>
        </authorList>
    </citation>
    <scope>NUCLEOTIDE SEQUENCE [LARGE SCALE GENOMIC DNA]</scope>
    <source>
        <strain evidence="4">ATCC 27775 / DSM 1100 / LMG 10767 / O</strain>
    </source>
</reference>
<protein>
    <submittedName>
        <fullName evidence="3">RHS repeat-associated core domain protein</fullName>
    </submittedName>
</protein>